<keyword evidence="6" id="KW-1185">Reference proteome</keyword>
<evidence type="ECO:0000313" key="5">
    <source>
        <dbReference type="EMBL" id="MCK0537425.1"/>
    </source>
</evidence>
<dbReference type="RefSeq" id="WP_246951172.1">
    <property type="nucleotide sequence ID" value="NZ_JALKII010000003.1"/>
</dbReference>
<dbReference type="InterPro" id="IPR032687">
    <property type="entry name" value="AraC-type_N"/>
</dbReference>
<keyword evidence="3" id="KW-0804">Transcription</keyword>
<dbReference type="InterPro" id="IPR018060">
    <property type="entry name" value="HTH_AraC"/>
</dbReference>
<organism evidence="5 6">
    <name type="scientific">Alcanivorax quisquiliarum</name>
    <dbReference type="NCBI Taxonomy" id="2933565"/>
    <lineage>
        <taxon>Bacteria</taxon>
        <taxon>Pseudomonadati</taxon>
        <taxon>Pseudomonadota</taxon>
        <taxon>Gammaproteobacteria</taxon>
        <taxon>Oceanospirillales</taxon>
        <taxon>Alcanivoracaceae</taxon>
        <taxon>Alcanivorax</taxon>
    </lineage>
</organism>
<dbReference type="InterPro" id="IPR009057">
    <property type="entry name" value="Homeodomain-like_sf"/>
</dbReference>
<dbReference type="SMART" id="SM00342">
    <property type="entry name" value="HTH_ARAC"/>
    <property type="match status" value="1"/>
</dbReference>
<reference evidence="5" key="1">
    <citation type="submission" date="2022-04" db="EMBL/GenBank/DDBJ databases">
        <title>Alcanivorax sp. CY1518 draft genome sequence.</title>
        <authorList>
            <person name="Zhao G."/>
            <person name="An M."/>
        </authorList>
    </citation>
    <scope>NUCLEOTIDE SEQUENCE</scope>
    <source>
        <strain evidence="5">CY1518</strain>
    </source>
</reference>
<evidence type="ECO:0000256" key="3">
    <source>
        <dbReference type="ARBA" id="ARBA00023163"/>
    </source>
</evidence>
<dbReference type="PROSITE" id="PS01124">
    <property type="entry name" value="HTH_ARAC_FAMILY_2"/>
    <property type="match status" value="1"/>
</dbReference>
<dbReference type="Pfam" id="PF12833">
    <property type="entry name" value="HTH_18"/>
    <property type="match status" value="1"/>
</dbReference>
<protein>
    <submittedName>
        <fullName evidence="5">AraC family transcriptional regulator</fullName>
    </submittedName>
</protein>
<gene>
    <name evidence="5" type="ORF">MU846_06835</name>
</gene>
<dbReference type="Pfam" id="PF12625">
    <property type="entry name" value="Arabinose_bd"/>
    <property type="match status" value="1"/>
</dbReference>
<accession>A0ABT0E6G1</accession>
<sequence length="343" mass="37796">MDLGARRSTASVALLCQFGEEHGMARAACLRDTGLSEGQLADPLAEISAAQELQLVRNLVGHLGSGPGPGVLVGQRYHLTSYGIWGFGLVSSPSLRSAVELGITYLDLTFAFARIWLEESDGEARLRLDGSHLPEDVRVFLLERDAAAIATLQRELFDMPLPQRRVTFRHGAPADLAPYQQCFTVMPIFDAPLDMAAFDAALLDLPLPQANSHTRRLCEMQCRELLARRRARAGVAGQVREQLLADPTHMPGMEQVAAALHISSRTLRRQLAEQDTSFRALVDEVRQALAEEMLRAGGFGTEEIAARLGYAEVASFIHAFRRWAGVTPGAFARQARDRWREKV</sequence>
<proteinExistence type="predicted"/>
<feature type="domain" description="HTH araC/xylS-type" evidence="4">
    <location>
        <begin position="237"/>
        <end position="334"/>
    </location>
</feature>
<evidence type="ECO:0000259" key="4">
    <source>
        <dbReference type="PROSITE" id="PS01124"/>
    </source>
</evidence>
<keyword evidence="2" id="KW-0238">DNA-binding</keyword>
<keyword evidence="1" id="KW-0805">Transcription regulation</keyword>
<evidence type="ECO:0000256" key="2">
    <source>
        <dbReference type="ARBA" id="ARBA00023125"/>
    </source>
</evidence>
<dbReference type="PANTHER" id="PTHR47894">
    <property type="entry name" value="HTH-TYPE TRANSCRIPTIONAL REGULATOR GADX"/>
    <property type="match status" value="1"/>
</dbReference>
<evidence type="ECO:0000313" key="6">
    <source>
        <dbReference type="Proteomes" id="UP001165524"/>
    </source>
</evidence>
<dbReference type="Gene3D" id="1.10.10.60">
    <property type="entry name" value="Homeodomain-like"/>
    <property type="match status" value="1"/>
</dbReference>
<name>A0ABT0E6G1_9GAMM</name>
<dbReference type="PANTHER" id="PTHR47894:SF1">
    <property type="entry name" value="HTH-TYPE TRANSCRIPTIONAL REGULATOR VQSM"/>
    <property type="match status" value="1"/>
</dbReference>
<dbReference type="SUPFAM" id="SSF46689">
    <property type="entry name" value="Homeodomain-like"/>
    <property type="match status" value="1"/>
</dbReference>
<dbReference type="EMBL" id="JALKII010000003">
    <property type="protein sequence ID" value="MCK0537425.1"/>
    <property type="molecule type" value="Genomic_DNA"/>
</dbReference>
<dbReference type="Proteomes" id="UP001165524">
    <property type="component" value="Unassembled WGS sequence"/>
</dbReference>
<evidence type="ECO:0000256" key="1">
    <source>
        <dbReference type="ARBA" id="ARBA00023015"/>
    </source>
</evidence>
<comment type="caution">
    <text evidence="5">The sequence shown here is derived from an EMBL/GenBank/DDBJ whole genome shotgun (WGS) entry which is preliminary data.</text>
</comment>